<dbReference type="OrthoDB" id="5175124at2"/>
<comment type="caution">
    <text evidence="5">The sequence shown here is derived from an EMBL/GenBank/DDBJ whole genome shotgun (WGS) entry which is preliminary data.</text>
</comment>
<dbReference type="PATRIC" id="fig|68170.10.peg.5352"/>
<proteinExistence type="inferred from homology"/>
<accession>A0A0F0GUW9</accession>
<evidence type="ECO:0000256" key="1">
    <source>
        <dbReference type="ARBA" id="ARBA00004496"/>
    </source>
</evidence>
<keyword evidence="6" id="KW-1185">Reference proteome</keyword>
<evidence type="ECO:0008006" key="7">
    <source>
        <dbReference type="Google" id="ProtNLM"/>
    </source>
</evidence>
<evidence type="ECO:0000256" key="2">
    <source>
        <dbReference type="ARBA" id="ARBA00006411"/>
    </source>
</evidence>
<evidence type="ECO:0000256" key="3">
    <source>
        <dbReference type="ARBA" id="ARBA00022490"/>
    </source>
</evidence>
<comment type="subcellular location">
    <subcellularLocation>
        <location evidence="1">Cytoplasm</location>
    </subcellularLocation>
</comment>
<gene>
    <name evidence="5" type="ORF">UK23_21475</name>
</gene>
<dbReference type="InterPro" id="IPR025734">
    <property type="entry name" value="EspG"/>
</dbReference>
<keyword evidence="4" id="KW-0143">Chaperone</keyword>
<dbReference type="Proteomes" id="UP000033393">
    <property type="component" value="Unassembled WGS sequence"/>
</dbReference>
<evidence type="ECO:0000256" key="4">
    <source>
        <dbReference type="ARBA" id="ARBA00023186"/>
    </source>
</evidence>
<dbReference type="AlphaFoldDB" id="A0A0F0GUW9"/>
<dbReference type="Pfam" id="PF14011">
    <property type="entry name" value="ESX-1_EspG"/>
    <property type="match status" value="1"/>
</dbReference>
<sequence length="260" mass="27903">MVAKEIVCSLAALDVLGEALRIDVRWFPFAIPYHGATSEDRVRLVEAVHRDLVARGLVRHGEFVPELVEALHLFAHGRQVIALVGSAGDSRLLALATADDRMGLVAAQRDETITFRLCRPDAIVPGVVRLLPVVRPGPGMPVTVSGTAASAGRPRGEKDFSEMTFRAPLKAAASSPAGQWAAAEGILRRPRLGAGYFLVSARGRNGQENELGMIGYLDTDAGRYAVIPMSAPDERLVATYAPADLAGLGRHLNRIVESRQ</sequence>
<dbReference type="EMBL" id="JYJG01000145">
    <property type="protein sequence ID" value="KJK47080.1"/>
    <property type="molecule type" value="Genomic_DNA"/>
</dbReference>
<organism evidence="5 6">
    <name type="scientific">Lentzea aerocolonigenes</name>
    <name type="common">Lechevalieria aerocolonigenes</name>
    <name type="synonym">Saccharothrix aerocolonigenes</name>
    <dbReference type="NCBI Taxonomy" id="68170"/>
    <lineage>
        <taxon>Bacteria</taxon>
        <taxon>Bacillati</taxon>
        <taxon>Actinomycetota</taxon>
        <taxon>Actinomycetes</taxon>
        <taxon>Pseudonocardiales</taxon>
        <taxon>Pseudonocardiaceae</taxon>
        <taxon>Lentzea</taxon>
    </lineage>
</organism>
<comment type="similarity">
    <text evidence="2">Belongs to the EspG family.</text>
</comment>
<evidence type="ECO:0000313" key="6">
    <source>
        <dbReference type="Proteomes" id="UP000033393"/>
    </source>
</evidence>
<evidence type="ECO:0000313" key="5">
    <source>
        <dbReference type="EMBL" id="KJK47080.1"/>
    </source>
</evidence>
<keyword evidence="3" id="KW-0963">Cytoplasm</keyword>
<name>A0A0F0GUW9_LENAE</name>
<reference evidence="5 6" key="1">
    <citation type="submission" date="2015-02" db="EMBL/GenBank/DDBJ databases">
        <authorList>
            <person name="Ju K.-S."/>
            <person name="Doroghazi J.R."/>
            <person name="Metcalf W."/>
        </authorList>
    </citation>
    <scope>NUCLEOTIDE SEQUENCE [LARGE SCALE GENOMIC DNA]</scope>
    <source>
        <strain evidence="5 6">NRRL B-16140</strain>
    </source>
</reference>
<protein>
    <recommendedName>
        <fullName evidence="7">ESX secretion-associated protein EspG</fullName>
    </recommendedName>
</protein>
<dbReference type="RefSeq" id="WP_045313369.1">
    <property type="nucleotide sequence ID" value="NZ_JYJG01000145.1"/>
</dbReference>